<dbReference type="RefSeq" id="XP_040731158.1">
    <property type="nucleotide sequence ID" value="XM_040874823.1"/>
</dbReference>
<dbReference type="PANTHER" id="PTHR42748:SF31">
    <property type="entry name" value="NMRA-LIKE DOMAIN-CONTAINING PROTEIN-RELATED"/>
    <property type="match status" value="1"/>
</dbReference>
<protein>
    <recommendedName>
        <fullName evidence="7">NmrA-like family domain-containing protein 1</fullName>
    </recommendedName>
</protein>
<dbReference type="Pfam" id="PF05368">
    <property type="entry name" value="NmrA"/>
    <property type="match status" value="1"/>
</dbReference>
<dbReference type="STRING" id="1196081.A0A364KT16"/>
<dbReference type="OrthoDB" id="3358371at2759"/>
<sequence>MSNIITVFGATGNQGGSVIRSLLADPVLSKEYKIRGITRDITKEAATKLSSQGVEMVTADMSSPSSLQAAIKGSHTVFLVTNFWETMNKDIEVAQGKAVADACKETGVKHLIFSSLRSISEITNGKLPNVSHFEGKAEIEQYIRDSSIPATFILPGLFMQGLSGGMIKKRDDVYMLALPIDPEKAKIPVFEVEEDTGKFVKAVVKNYPNTLGKRILMATDYLSPKQLTDEIAQTFGVKAAAVQLPEDTFKSFLPPPVAQELLENMLVMDREGYFGGESLKESHSLLEDNLTSWKEHILRHKSLFA</sequence>
<dbReference type="Gene3D" id="3.40.50.720">
    <property type="entry name" value="NAD(P)-binding Rossmann-like Domain"/>
    <property type="match status" value="1"/>
</dbReference>
<evidence type="ECO:0000256" key="5">
    <source>
        <dbReference type="ARBA" id="ARBA00022857"/>
    </source>
</evidence>
<dbReference type="GO" id="GO:0005634">
    <property type="term" value="C:nucleus"/>
    <property type="evidence" value="ECO:0007669"/>
    <property type="project" value="UniProtKB-SubCell"/>
</dbReference>
<evidence type="ECO:0000256" key="3">
    <source>
        <dbReference type="ARBA" id="ARBA00006328"/>
    </source>
</evidence>
<keyword evidence="6" id="KW-0539">Nucleus</keyword>
<dbReference type="InterPro" id="IPR036291">
    <property type="entry name" value="NAD(P)-bd_dom_sf"/>
</dbReference>
<accession>A0A364KT16</accession>
<evidence type="ECO:0000256" key="6">
    <source>
        <dbReference type="ARBA" id="ARBA00023242"/>
    </source>
</evidence>
<evidence type="ECO:0000256" key="1">
    <source>
        <dbReference type="ARBA" id="ARBA00004123"/>
    </source>
</evidence>
<comment type="subcellular location">
    <subcellularLocation>
        <location evidence="2">Cytoplasm</location>
        <location evidence="2">Perinuclear region</location>
    </subcellularLocation>
    <subcellularLocation>
        <location evidence="1">Nucleus</location>
    </subcellularLocation>
</comment>
<feature type="domain" description="NmrA-like" evidence="8">
    <location>
        <begin position="2"/>
        <end position="295"/>
    </location>
</feature>
<dbReference type="InterPro" id="IPR051164">
    <property type="entry name" value="NmrA-like_oxidored"/>
</dbReference>
<dbReference type="CDD" id="cd05251">
    <property type="entry name" value="NmrA_like_SDR_a"/>
    <property type="match status" value="1"/>
</dbReference>
<dbReference type="Proteomes" id="UP000249363">
    <property type="component" value="Unassembled WGS sequence"/>
</dbReference>
<comment type="similarity">
    <text evidence="3">Belongs to the NmrA-type oxidoreductase family.</text>
</comment>
<dbReference type="AlphaFoldDB" id="A0A364KT16"/>
<keyword evidence="10" id="KW-1185">Reference proteome</keyword>
<proteinExistence type="inferred from homology"/>
<evidence type="ECO:0000256" key="7">
    <source>
        <dbReference type="ARBA" id="ARBA00040296"/>
    </source>
</evidence>
<dbReference type="EMBL" id="MIKG01000004">
    <property type="protein sequence ID" value="RAO66641.1"/>
    <property type="molecule type" value="Genomic_DNA"/>
</dbReference>
<comment type="caution">
    <text evidence="9">The sequence shown here is derived from an EMBL/GenBank/DDBJ whole genome shotgun (WGS) entry which is preliminary data.</text>
</comment>
<dbReference type="PANTHER" id="PTHR42748">
    <property type="entry name" value="NITROGEN METABOLITE REPRESSION PROTEIN NMRA FAMILY MEMBER"/>
    <property type="match status" value="1"/>
</dbReference>
<keyword evidence="4" id="KW-0963">Cytoplasm</keyword>
<dbReference type="SUPFAM" id="SSF51735">
    <property type="entry name" value="NAD(P)-binding Rossmann-fold domains"/>
    <property type="match status" value="1"/>
</dbReference>
<reference evidence="9 10" key="1">
    <citation type="journal article" date="2017" name="Biotechnol. Biofuels">
        <title>Differential beta-glucosidase expression as a function of carbon source availability in Talaromyces amestolkiae: a genomic and proteomic approach.</title>
        <authorList>
            <person name="de Eugenio L.I."/>
            <person name="Mendez-Liter J.A."/>
            <person name="Nieto-Dominguez M."/>
            <person name="Alonso L."/>
            <person name="Gil-Munoz J."/>
            <person name="Barriuso J."/>
            <person name="Prieto A."/>
            <person name="Martinez M.J."/>
        </authorList>
    </citation>
    <scope>NUCLEOTIDE SEQUENCE [LARGE SCALE GENOMIC DNA]</scope>
    <source>
        <strain evidence="9 10">CIB</strain>
    </source>
</reference>
<dbReference type="FunFam" id="3.40.50.720:FF:000181">
    <property type="entry name" value="NmrA-like family domain-containing protein 1"/>
    <property type="match status" value="1"/>
</dbReference>
<evidence type="ECO:0000313" key="10">
    <source>
        <dbReference type="Proteomes" id="UP000249363"/>
    </source>
</evidence>
<dbReference type="GO" id="GO:0048471">
    <property type="term" value="C:perinuclear region of cytoplasm"/>
    <property type="evidence" value="ECO:0007669"/>
    <property type="project" value="UniProtKB-SubCell"/>
</dbReference>
<evidence type="ECO:0000256" key="4">
    <source>
        <dbReference type="ARBA" id="ARBA00022490"/>
    </source>
</evidence>
<evidence type="ECO:0000256" key="2">
    <source>
        <dbReference type="ARBA" id="ARBA00004556"/>
    </source>
</evidence>
<keyword evidence="5" id="KW-0521">NADP</keyword>
<organism evidence="9 10">
    <name type="scientific">Talaromyces amestolkiae</name>
    <dbReference type="NCBI Taxonomy" id="1196081"/>
    <lineage>
        <taxon>Eukaryota</taxon>
        <taxon>Fungi</taxon>
        <taxon>Dikarya</taxon>
        <taxon>Ascomycota</taxon>
        <taxon>Pezizomycotina</taxon>
        <taxon>Eurotiomycetes</taxon>
        <taxon>Eurotiomycetidae</taxon>
        <taxon>Eurotiales</taxon>
        <taxon>Trichocomaceae</taxon>
        <taxon>Talaromyces</taxon>
        <taxon>Talaromyces sect. Talaromyces</taxon>
    </lineage>
</organism>
<dbReference type="Gene3D" id="3.90.25.10">
    <property type="entry name" value="UDP-galactose 4-epimerase, domain 1"/>
    <property type="match status" value="1"/>
</dbReference>
<name>A0A364KT16_TALAM</name>
<dbReference type="GeneID" id="63791870"/>
<gene>
    <name evidence="9" type="ORF">BHQ10_002653</name>
</gene>
<evidence type="ECO:0000313" key="9">
    <source>
        <dbReference type="EMBL" id="RAO66641.1"/>
    </source>
</evidence>
<evidence type="ECO:0000259" key="8">
    <source>
        <dbReference type="Pfam" id="PF05368"/>
    </source>
</evidence>
<dbReference type="InterPro" id="IPR008030">
    <property type="entry name" value="NmrA-like"/>
</dbReference>